<evidence type="ECO:0008006" key="2">
    <source>
        <dbReference type="Google" id="ProtNLM"/>
    </source>
</evidence>
<reference evidence="1" key="1">
    <citation type="journal article" date="2015" name="Nature">
        <title>Complex archaea that bridge the gap between prokaryotes and eukaryotes.</title>
        <authorList>
            <person name="Spang A."/>
            <person name="Saw J.H."/>
            <person name="Jorgensen S.L."/>
            <person name="Zaremba-Niedzwiedzka K."/>
            <person name="Martijn J."/>
            <person name="Lind A.E."/>
            <person name="van Eijk R."/>
            <person name="Schleper C."/>
            <person name="Guy L."/>
            <person name="Ettema T.J."/>
        </authorList>
    </citation>
    <scope>NUCLEOTIDE SEQUENCE</scope>
</reference>
<comment type="caution">
    <text evidence="1">The sequence shown here is derived from an EMBL/GenBank/DDBJ whole genome shotgun (WGS) entry which is preliminary data.</text>
</comment>
<feature type="non-terminal residue" evidence="1">
    <location>
        <position position="240"/>
    </location>
</feature>
<dbReference type="InterPro" id="IPR014729">
    <property type="entry name" value="Rossmann-like_a/b/a_fold"/>
</dbReference>
<evidence type="ECO:0000313" key="1">
    <source>
        <dbReference type="EMBL" id="KKK62731.1"/>
    </source>
</evidence>
<proteinExistence type="predicted"/>
<dbReference type="AlphaFoldDB" id="A0A0F8ZS13"/>
<gene>
    <name evidence="1" type="ORF">LCGC14_3001380</name>
</gene>
<sequence length="240" mass="27533">MSTVWSCGGGTQSAAIAALIVQGKLPKPDLSVIADTGREASETWEYYVEVMRPELEKVGIELHKLPHTFEGKGYNTVDIYSGKDKDTVIMPMFTSQKGRGMLPKFCSNEWKSRPVQRFIREQGLTSGRIWIGFSIDEFDRMRFQDPAQKWNHTYPLIGLRMTRGDCLALVDKMGWGIPPRSSCWMCPYRSDQEWLHLKTKGNGDFQKAVDLEKKLQERDPDVYFHDTCQPLDEVGFNEEQ</sequence>
<dbReference type="EMBL" id="LAZR01061855">
    <property type="protein sequence ID" value="KKK62731.1"/>
    <property type="molecule type" value="Genomic_DNA"/>
</dbReference>
<accession>A0A0F8ZS13</accession>
<dbReference type="SUPFAM" id="SSF52402">
    <property type="entry name" value="Adenine nucleotide alpha hydrolases-like"/>
    <property type="match status" value="1"/>
</dbReference>
<dbReference type="Gene3D" id="3.40.50.620">
    <property type="entry name" value="HUPs"/>
    <property type="match status" value="1"/>
</dbReference>
<protein>
    <recommendedName>
        <fullName evidence="2">Phosphoadenosine phosphosulphate reductase domain-containing protein</fullName>
    </recommendedName>
</protein>
<organism evidence="1">
    <name type="scientific">marine sediment metagenome</name>
    <dbReference type="NCBI Taxonomy" id="412755"/>
    <lineage>
        <taxon>unclassified sequences</taxon>
        <taxon>metagenomes</taxon>
        <taxon>ecological metagenomes</taxon>
    </lineage>
</organism>
<name>A0A0F8ZS13_9ZZZZ</name>